<proteinExistence type="predicted"/>
<gene>
    <name evidence="2" type="ORF">SAMN05443637_10778</name>
</gene>
<organism evidence="2 3">
    <name type="scientific">Pseudonocardia thermophila</name>
    <dbReference type="NCBI Taxonomy" id="1848"/>
    <lineage>
        <taxon>Bacteria</taxon>
        <taxon>Bacillati</taxon>
        <taxon>Actinomycetota</taxon>
        <taxon>Actinomycetes</taxon>
        <taxon>Pseudonocardiales</taxon>
        <taxon>Pseudonocardiaceae</taxon>
        <taxon>Pseudonocardia</taxon>
    </lineage>
</organism>
<evidence type="ECO:0000313" key="2">
    <source>
        <dbReference type="EMBL" id="SHK50505.1"/>
    </source>
</evidence>
<protein>
    <submittedName>
        <fullName evidence="2">Uncharacterized membrane protein</fullName>
    </submittedName>
</protein>
<keyword evidence="1" id="KW-1133">Transmembrane helix</keyword>
<feature type="transmembrane region" description="Helical" evidence="1">
    <location>
        <begin position="222"/>
        <end position="244"/>
    </location>
</feature>
<name>A0A1M6T0Q0_PSETH</name>
<accession>A0A1M6T0Q0</accession>
<feature type="transmembrane region" description="Helical" evidence="1">
    <location>
        <begin position="93"/>
        <end position="113"/>
    </location>
</feature>
<dbReference type="AlphaFoldDB" id="A0A1M6T0Q0"/>
<dbReference type="EMBL" id="FRAP01000007">
    <property type="protein sequence ID" value="SHK50505.1"/>
    <property type="molecule type" value="Genomic_DNA"/>
</dbReference>
<keyword evidence="1" id="KW-0812">Transmembrane</keyword>
<reference evidence="2 3" key="1">
    <citation type="submission" date="2016-11" db="EMBL/GenBank/DDBJ databases">
        <authorList>
            <person name="Jaros S."/>
            <person name="Januszkiewicz K."/>
            <person name="Wedrychowicz H."/>
        </authorList>
    </citation>
    <scope>NUCLEOTIDE SEQUENCE [LARGE SCALE GENOMIC DNA]</scope>
    <source>
        <strain evidence="2 3">DSM 43832</strain>
    </source>
</reference>
<dbReference type="Proteomes" id="UP000184363">
    <property type="component" value="Unassembled WGS sequence"/>
</dbReference>
<dbReference type="OrthoDB" id="64737at2"/>
<keyword evidence="3" id="KW-1185">Reference proteome</keyword>
<dbReference type="RefSeq" id="WP_073456946.1">
    <property type="nucleotide sequence ID" value="NZ_CALGVN010000045.1"/>
</dbReference>
<evidence type="ECO:0000256" key="1">
    <source>
        <dbReference type="SAM" id="Phobius"/>
    </source>
</evidence>
<dbReference type="InterPro" id="IPR009781">
    <property type="entry name" value="DUF1345"/>
</dbReference>
<keyword evidence="1" id="KW-0472">Membrane</keyword>
<sequence length="246" mass="26733">MTSSDGSPADPVADLTGGSWPTRVLDGLLLLVALVIFVDLWTNPDLDDLIYQGAAVVWIVLACAFIGVRLWRMRRARRGADPHWTRRLQDPRLGYLLVATTVVTVASAVLLLLQTTGNAGERAIAELVAEGADPDETAALIATYSWSALLLIVLSWAVLHLSYAERYARLWAVGRAQGIQHVEFPGGKAPTLIEFVYLAITIGFTYATSDAIVKTSEMRAKMLFHSMMSFLYNTVIIAATVGVLTG</sequence>
<dbReference type="Pfam" id="PF07077">
    <property type="entry name" value="DUF1345"/>
    <property type="match status" value="1"/>
</dbReference>
<evidence type="ECO:0000313" key="3">
    <source>
        <dbReference type="Proteomes" id="UP000184363"/>
    </source>
</evidence>
<feature type="transmembrane region" description="Helical" evidence="1">
    <location>
        <begin position="49"/>
        <end position="72"/>
    </location>
</feature>
<feature type="transmembrane region" description="Helical" evidence="1">
    <location>
        <begin position="138"/>
        <end position="159"/>
    </location>
</feature>